<dbReference type="AlphaFoldDB" id="A0A1B0A2G2"/>
<dbReference type="VEuPathDB" id="VectorBase:GPAI032435"/>
<proteinExistence type="predicted"/>
<feature type="region of interest" description="Disordered" evidence="1">
    <location>
        <begin position="410"/>
        <end position="446"/>
    </location>
</feature>
<feature type="compositionally biased region" description="Polar residues" evidence="1">
    <location>
        <begin position="428"/>
        <end position="442"/>
    </location>
</feature>
<reference evidence="4" key="1">
    <citation type="submission" date="2014-03" db="EMBL/GenBank/DDBJ databases">
        <authorList>
            <person name="Aksoy S."/>
            <person name="Warren W."/>
            <person name="Wilson R.K."/>
        </authorList>
    </citation>
    <scope>NUCLEOTIDE SEQUENCE [LARGE SCALE GENOMIC DNA]</scope>
    <source>
        <strain evidence="4">IAEA</strain>
    </source>
</reference>
<feature type="compositionally biased region" description="Basic and acidic residues" evidence="1">
    <location>
        <begin position="550"/>
        <end position="562"/>
    </location>
</feature>
<evidence type="ECO:0000256" key="1">
    <source>
        <dbReference type="SAM" id="MobiDB-lite"/>
    </source>
</evidence>
<keyword evidence="2" id="KW-1133">Transmembrane helix</keyword>
<keyword evidence="2" id="KW-0472">Membrane</keyword>
<sequence length="576" mass="64175">MLRNVKITANDDDLATNTANLDLDISKKSSTNFQVLCDLCLLSSSVKYFNKVSLVLVDVSECALIALLFIIVGTTYREKPDLSMSKSESVKKPINLNNSKFGKDFECMSDGSIIYSYLALSFLLRANSNDRDESILRLPRHSLRSGSSFTRLEHHDDIIDLIQAPIFEHIPNLVDNPSQSNLQLFNIIHNITNNNMMIRALRNLLQTNSTFGPVDMVNISTSHIDDLIIELTGNKKWLTPFIKCHSKMRLALGSSLTEPAVTGLMVNQTLWSNNFTKELNNVTDHNVCLQKDHHSSAGSSLVPMIVMEGKQQQSESFEDYYAEIHDLTFRLRRKIPETELIKIMKSNVKPSLATLIFATKVGSVAELRAECKRAEKLLKENRTRPRHVNEVGQEVEASSEAHRQTVEAFAPRHEQASDNQFRERRQFQPATSRAGQPKQTTAPAGAPLEQHTLRQTRGAAVNAAQSSSFCQSPFHLTLCYVCKMPDVGRYRNSAQRSHELSVKKKGVAELPRILPPRRGIVGQGGKTRGGKRVSGPPGVPNIGECPVLDRGPRVADTRGRDAHRLSYGTLRTSGVA</sequence>
<evidence type="ECO:0000313" key="3">
    <source>
        <dbReference type="EnsemblMetazoa" id="GPAI032435-PA"/>
    </source>
</evidence>
<reference evidence="3" key="2">
    <citation type="submission" date="2020-05" db="UniProtKB">
        <authorList>
            <consortium name="EnsemblMetazoa"/>
        </authorList>
    </citation>
    <scope>IDENTIFICATION</scope>
    <source>
        <strain evidence="3">IAEA</strain>
    </source>
</reference>
<feature type="transmembrane region" description="Helical" evidence="2">
    <location>
        <begin position="52"/>
        <end position="76"/>
    </location>
</feature>
<evidence type="ECO:0000313" key="4">
    <source>
        <dbReference type="Proteomes" id="UP000092445"/>
    </source>
</evidence>
<feature type="region of interest" description="Disordered" evidence="1">
    <location>
        <begin position="516"/>
        <end position="562"/>
    </location>
</feature>
<accession>A0A1B0A2G2</accession>
<protein>
    <submittedName>
        <fullName evidence="3">Uncharacterized protein</fullName>
    </submittedName>
</protein>
<dbReference type="EnsemblMetazoa" id="GPAI032435-RA">
    <property type="protein sequence ID" value="GPAI032435-PA"/>
    <property type="gene ID" value="GPAI032435"/>
</dbReference>
<keyword evidence="4" id="KW-1185">Reference proteome</keyword>
<feature type="compositionally biased region" description="Basic and acidic residues" evidence="1">
    <location>
        <begin position="410"/>
        <end position="426"/>
    </location>
</feature>
<dbReference type="STRING" id="7398.A0A1B0A2G2"/>
<name>A0A1B0A2G2_GLOPL</name>
<organism evidence="3 4">
    <name type="scientific">Glossina pallidipes</name>
    <name type="common">Tsetse fly</name>
    <dbReference type="NCBI Taxonomy" id="7398"/>
    <lineage>
        <taxon>Eukaryota</taxon>
        <taxon>Metazoa</taxon>
        <taxon>Ecdysozoa</taxon>
        <taxon>Arthropoda</taxon>
        <taxon>Hexapoda</taxon>
        <taxon>Insecta</taxon>
        <taxon>Pterygota</taxon>
        <taxon>Neoptera</taxon>
        <taxon>Endopterygota</taxon>
        <taxon>Diptera</taxon>
        <taxon>Brachycera</taxon>
        <taxon>Muscomorpha</taxon>
        <taxon>Hippoboscoidea</taxon>
        <taxon>Glossinidae</taxon>
        <taxon>Glossina</taxon>
    </lineage>
</organism>
<evidence type="ECO:0000256" key="2">
    <source>
        <dbReference type="SAM" id="Phobius"/>
    </source>
</evidence>
<keyword evidence="2" id="KW-0812">Transmembrane</keyword>
<dbReference type="Proteomes" id="UP000092445">
    <property type="component" value="Unassembled WGS sequence"/>
</dbReference>
<feature type="region of interest" description="Disordered" evidence="1">
    <location>
        <begin position="383"/>
        <end position="402"/>
    </location>
</feature>